<dbReference type="SUPFAM" id="SSF88723">
    <property type="entry name" value="PIN domain-like"/>
    <property type="match status" value="1"/>
</dbReference>
<gene>
    <name evidence="1" type="ORF">A3C26_02470</name>
</gene>
<sequence>MLKEALKLFDPRSSKKNTLFDALVVATAKKLGTTVIFSTDDWYSKLGFTLAVDLFKDDRDFA</sequence>
<reference evidence="1 2" key="1">
    <citation type="journal article" date="2016" name="Nat. Commun.">
        <title>Thousands of microbial genomes shed light on interconnected biogeochemical processes in an aquifer system.</title>
        <authorList>
            <person name="Anantharaman K."/>
            <person name="Brown C.T."/>
            <person name="Hug L.A."/>
            <person name="Sharon I."/>
            <person name="Castelle C.J."/>
            <person name="Probst A.J."/>
            <person name="Thomas B.C."/>
            <person name="Singh A."/>
            <person name="Wilkins M.J."/>
            <person name="Karaoz U."/>
            <person name="Brodie E.L."/>
            <person name="Williams K.H."/>
            <person name="Hubbard S.S."/>
            <person name="Banfield J.F."/>
        </authorList>
    </citation>
    <scope>NUCLEOTIDE SEQUENCE [LARGE SCALE GENOMIC DNA]</scope>
</reference>
<name>A0A1F5J9U0_9BACT</name>
<dbReference type="Proteomes" id="UP000177042">
    <property type="component" value="Unassembled WGS sequence"/>
</dbReference>
<evidence type="ECO:0008006" key="3">
    <source>
        <dbReference type="Google" id="ProtNLM"/>
    </source>
</evidence>
<protein>
    <recommendedName>
        <fullName evidence="3">PIN domain-containing protein</fullName>
    </recommendedName>
</protein>
<comment type="caution">
    <text evidence="1">The sequence shown here is derived from an EMBL/GenBank/DDBJ whole genome shotgun (WGS) entry which is preliminary data.</text>
</comment>
<dbReference type="Gene3D" id="3.40.50.1010">
    <property type="entry name" value="5'-nuclease"/>
    <property type="match status" value="1"/>
</dbReference>
<evidence type="ECO:0000313" key="2">
    <source>
        <dbReference type="Proteomes" id="UP000177042"/>
    </source>
</evidence>
<dbReference type="EMBL" id="MFCX01000026">
    <property type="protein sequence ID" value="OGE25396.1"/>
    <property type="molecule type" value="Genomic_DNA"/>
</dbReference>
<organism evidence="1 2">
    <name type="scientific">Candidatus Daviesbacteria bacterium RIFCSPHIGHO2_02_FULL_39_12</name>
    <dbReference type="NCBI Taxonomy" id="1797770"/>
    <lineage>
        <taxon>Bacteria</taxon>
        <taxon>Candidatus Daviesiibacteriota</taxon>
    </lineage>
</organism>
<accession>A0A1F5J9U0</accession>
<proteinExistence type="predicted"/>
<dbReference type="AlphaFoldDB" id="A0A1F5J9U0"/>
<dbReference type="InterPro" id="IPR029060">
    <property type="entry name" value="PIN-like_dom_sf"/>
</dbReference>
<evidence type="ECO:0000313" key="1">
    <source>
        <dbReference type="EMBL" id="OGE25396.1"/>
    </source>
</evidence>